<feature type="transmembrane region" description="Helical" evidence="1">
    <location>
        <begin position="58"/>
        <end position="91"/>
    </location>
</feature>
<name>A0A387BHP0_9LACT</name>
<reference evidence="2 3" key="1">
    <citation type="submission" date="2018-09" db="EMBL/GenBank/DDBJ databases">
        <title>Genome sequencing of strain 1JSPR-7.</title>
        <authorList>
            <person name="Heo J."/>
            <person name="Kim S.-J."/>
            <person name="Kwon S.-W."/>
        </authorList>
    </citation>
    <scope>NUCLEOTIDE SEQUENCE [LARGE SCALE GENOMIC DNA]</scope>
    <source>
        <strain evidence="2 3">1JSPR-7</strain>
    </source>
</reference>
<evidence type="ECO:0000313" key="3">
    <source>
        <dbReference type="Proteomes" id="UP000269374"/>
    </source>
</evidence>
<accession>A0A387BHP0</accession>
<dbReference type="OrthoDB" id="2183469at2"/>
<gene>
    <name evidence="2" type="ORF">D7I46_05680</name>
</gene>
<evidence type="ECO:0000256" key="1">
    <source>
        <dbReference type="SAM" id="Phobius"/>
    </source>
</evidence>
<dbReference type="Proteomes" id="UP000269374">
    <property type="component" value="Chromosome"/>
</dbReference>
<keyword evidence="1" id="KW-1133">Transmembrane helix</keyword>
<dbReference type="RefSeq" id="WP_120772014.1">
    <property type="nucleotide sequence ID" value="NZ_CP032627.1"/>
</dbReference>
<keyword evidence="1" id="KW-0812">Transmembrane</keyword>
<proteinExistence type="predicted"/>
<organism evidence="2 3">
    <name type="scientific">Lactococcus allomyrinae</name>
    <dbReference type="NCBI Taxonomy" id="2419773"/>
    <lineage>
        <taxon>Bacteria</taxon>
        <taxon>Bacillati</taxon>
        <taxon>Bacillota</taxon>
        <taxon>Bacilli</taxon>
        <taxon>Lactobacillales</taxon>
        <taxon>Streptococcaceae</taxon>
        <taxon>Lactococcus</taxon>
    </lineage>
</organism>
<sequence length="281" mass="31368">MNNTITNLLSNQSQKEIRTDRLQVQGNVLKVDKNTLQLTNVSTLSHGRLKVNIPYPLIIIWFLVSLIILKFSFILGLILIIALAIYGYFLYQKTLNTNSYLYIQLNSGIIYPIYFKEESFLLEVQDVLESAFNQRNQNISINIKDQTIIGDNNSIAEHSIGDNNIIESNNTDKSFSIGEINNSSLEQVQLGHGNHANIASNVSGYDWDEISKELERVINNISISSSVKSASIEALEAAKSKDTSTFESTVNNHKAEFLSELFVNFAGSLLTQVVTKILGMG</sequence>
<dbReference type="EMBL" id="CP032627">
    <property type="protein sequence ID" value="AYG00626.1"/>
    <property type="molecule type" value="Genomic_DNA"/>
</dbReference>
<evidence type="ECO:0000313" key="2">
    <source>
        <dbReference type="EMBL" id="AYG00626.1"/>
    </source>
</evidence>
<keyword evidence="1" id="KW-0472">Membrane</keyword>
<keyword evidence="3" id="KW-1185">Reference proteome</keyword>
<protein>
    <submittedName>
        <fullName evidence="2">Uncharacterized protein</fullName>
    </submittedName>
</protein>
<dbReference type="AlphaFoldDB" id="A0A387BHP0"/>
<dbReference type="KEGG" id="lact:D7I46_05680"/>